<evidence type="ECO:0000256" key="1">
    <source>
        <dbReference type="SAM" id="Coils"/>
    </source>
</evidence>
<feature type="coiled-coil region" evidence="1">
    <location>
        <begin position="15"/>
        <end position="42"/>
    </location>
</feature>
<name>D7KEL7_ARALL</name>
<sequence length="98" mass="10636">MASSSSRGEMEKIGIDQLKALKEQADLEVNLLQNSLNNIRTATVRLDAAAAALNDLSPLIGTYDAKKKTGGPNGSIKFKEELNRPHNKGLEKAVAFLW</sequence>
<dbReference type="Proteomes" id="UP000008694">
    <property type="component" value="Unassembled WGS sequence"/>
</dbReference>
<dbReference type="HOGENOM" id="CLU_2336488_0_0_1"/>
<dbReference type="GO" id="GO:0004601">
    <property type="term" value="F:peroxidase activity"/>
    <property type="evidence" value="ECO:0007669"/>
    <property type="project" value="InterPro"/>
</dbReference>
<dbReference type="eggNOG" id="KOG3048">
    <property type="taxonomic scope" value="Eukaryota"/>
</dbReference>
<evidence type="ECO:0000313" key="3">
    <source>
        <dbReference type="EMBL" id="EFH69193.1"/>
    </source>
</evidence>
<organism evidence="4">
    <name type="scientific">Arabidopsis lyrata subsp. lyrata</name>
    <name type="common">Lyre-leaved rock-cress</name>
    <dbReference type="NCBI Taxonomy" id="81972"/>
    <lineage>
        <taxon>Eukaryota</taxon>
        <taxon>Viridiplantae</taxon>
        <taxon>Streptophyta</taxon>
        <taxon>Embryophyta</taxon>
        <taxon>Tracheophyta</taxon>
        <taxon>Spermatophyta</taxon>
        <taxon>Magnoliopsida</taxon>
        <taxon>eudicotyledons</taxon>
        <taxon>Gunneridae</taxon>
        <taxon>Pentapetalae</taxon>
        <taxon>rosids</taxon>
        <taxon>malvids</taxon>
        <taxon>Brassicales</taxon>
        <taxon>Brassicaceae</taxon>
        <taxon>Camelineae</taxon>
        <taxon>Arabidopsis</taxon>
    </lineage>
</organism>
<reference evidence="3" key="2">
    <citation type="submission" date="2010-06" db="EMBL/GenBank/DDBJ databases">
        <title>The basis of rapid genome size change in Arabidopsis.</title>
        <authorList>
            <consortium name="US DOE Joint Genome Institute (JGI-PGF)"/>
            <person name="Bakker E."/>
            <person name="Bergelson J."/>
            <person name="Cheng J.Fang."/>
            <person name="Clark R.M."/>
            <person name="Fawcett J."/>
            <person name="Gaut B."/>
            <person name="Grigoriev I."/>
            <person name="Gundlach H."/>
            <person name="Guo Y."/>
            <person name="Haberer G."/>
            <person name="Hollister J."/>
            <person name="Hu T.T."/>
            <person name="Mayer K.F.X."/>
            <person name="Nasrallah J."/>
            <person name="Nordborg M."/>
            <person name="Otillar R."/>
            <person name="Pattyn P."/>
            <person name="Schmutz J."/>
            <person name="Spannagl M."/>
            <person name="van de Peer Y."/>
            <person name="Wang X."/>
            <person name="Weigel D."/>
            <person name="Yang L."/>
        </authorList>
    </citation>
    <scope>NUCLEOTIDE SEQUENCE</scope>
</reference>
<reference evidence="2" key="3">
    <citation type="submission" date="2010-06" db="EMBL/GenBank/DDBJ databases">
        <title>The basis of rapid genome size change in Arabidopsis.</title>
        <authorList>
            <person name="Bakker E."/>
            <person name="Bergelson J."/>
            <person name="Cheng J.F."/>
            <person name="Clark R.M."/>
            <person name="Fawcett J."/>
            <person name="Gaut B."/>
            <person name="Grigoriev I."/>
            <person name="Gundlach H."/>
            <person name="Guo Y."/>
            <person name="Haberer G."/>
            <person name="Hollister J."/>
            <person name="Hu T.T."/>
            <person name="Mayer K.F.X."/>
            <person name="Nasrallah J."/>
            <person name="Nordborg M."/>
            <person name="Otillar R."/>
            <person name="Pattyn P."/>
            <person name="Schmutz J."/>
            <person name="Spannagl M."/>
            <person name="van de Peer Y."/>
            <person name="Wang X."/>
            <person name="Weigel D."/>
            <person name="Yang L."/>
        </authorList>
    </citation>
    <scope>NUCLEOTIDE SEQUENCE</scope>
</reference>
<dbReference type="AlphaFoldDB" id="D7KEL7"/>
<accession>D7KEL7</accession>
<dbReference type="Gramene" id="scaffold_801489.1">
    <property type="protein sequence ID" value="scaffold_801489.1"/>
    <property type="gene ID" value="scaffold_801489.1"/>
</dbReference>
<evidence type="ECO:0000313" key="2">
    <source>
        <dbReference type="EMBL" id="EFH42074.1"/>
    </source>
</evidence>
<reference evidence="4" key="4">
    <citation type="journal article" date="2011" name="Nat. Genet.">
        <title>The Arabidopsis lyrata genome sequence and the basis of rapid genome size change.</title>
        <authorList>
            <person name="Hu T.T."/>
            <person name="Pattyn P."/>
            <person name="Bakker E.G."/>
            <person name="Cao J."/>
            <person name="Cheng J.-F."/>
            <person name="Clark R.M."/>
            <person name="Fahlgren N."/>
            <person name="Fawcett J.A."/>
            <person name="Grimwood J."/>
            <person name="Gundlach H."/>
            <person name="Haberer G."/>
            <person name="Hollister J.D."/>
            <person name="Ossowski S."/>
            <person name="Ottilar R.P."/>
            <person name="Salamov A.A."/>
            <person name="Schneeberger K."/>
            <person name="Spannagl M."/>
            <person name="Wang X."/>
            <person name="Yang L."/>
            <person name="Nasrallah M.E."/>
            <person name="Bergelson J."/>
            <person name="Carrington J.C."/>
            <person name="Gaut B.S."/>
            <person name="Schmutz J."/>
            <person name="Mayer K.F.X."/>
            <person name="Van de Peer Y."/>
            <person name="Grigoriev I.V."/>
            <person name="Nordborg M."/>
            <person name="Weigel D."/>
            <person name="Guo Y.-L."/>
        </authorList>
    </citation>
    <scope>NUCLEOTIDE SEQUENCE [LARGE SCALE GENOMIC DNA]</scope>
    <source>
        <strain evidence="4">cv. MN47</strain>
    </source>
</reference>
<evidence type="ECO:0000313" key="4">
    <source>
        <dbReference type="Proteomes" id="UP000008694"/>
    </source>
</evidence>
<dbReference type="GO" id="GO:0006979">
    <property type="term" value="P:response to oxidative stress"/>
    <property type="evidence" value="ECO:0007669"/>
    <property type="project" value="InterPro"/>
</dbReference>
<proteinExistence type="predicted"/>
<dbReference type="EMBL" id="GL348720">
    <property type="protein sequence ID" value="EFH42074.1"/>
    <property type="molecule type" value="Genomic_DNA"/>
</dbReference>
<dbReference type="STRING" id="81972.D7KEL7"/>
<dbReference type="EMBL" id="GL348713">
    <property type="protein sequence ID" value="EFH69193.1"/>
    <property type="molecule type" value="Genomic_DNA"/>
</dbReference>
<dbReference type="Gramene" id="scaffold_101898.1">
    <property type="protein sequence ID" value="scaffold_101898.1"/>
    <property type="gene ID" value="scaffold_101898.1"/>
</dbReference>
<keyword evidence="4" id="KW-1185">Reference proteome</keyword>
<dbReference type="SUPFAM" id="SSF48113">
    <property type="entry name" value="Heme-dependent peroxidases"/>
    <property type="match status" value="1"/>
</dbReference>
<dbReference type="Gene3D" id="1.10.520.10">
    <property type="match status" value="1"/>
</dbReference>
<dbReference type="InterPro" id="IPR010255">
    <property type="entry name" value="Haem_peroxidase_sf"/>
</dbReference>
<reference evidence="3" key="1">
    <citation type="submission" date="2009-11" db="EMBL/GenBank/DDBJ databases">
        <authorList>
            <consortium name="US DOE Joint Genome Institute (JGI-PGF)"/>
            <person name="Ottilar R."/>
            <person name="Schmutz J."/>
            <person name="Salamov A."/>
            <person name="Cheng J.F."/>
            <person name="Lucas S."/>
            <person name="Pitluck S."/>
            <person name="Gundlach H."/>
            <person name="Guo Y."/>
            <person name="Haberer G."/>
            <person name="Nasrallah J."/>
            <person name="Mayer K.F.X."/>
            <person name="van de Peer Y."/>
            <person name="Weigel D."/>
            <person name="Grigoriev I.V."/>
        </authorList>
    </citation>
    <scope>NUCLEOTIDE SEQUENCE</scope>
</reference>
<keyword evidence="1" id="KW-0175">Coiled coil</keyword>
<gene>
    <name evidence="3" type="ORF">ARALYDRAFT_889104</name>
    <name evidence="2" type="ORF">ARALYDRAFT_918089</name>
</gene>
<protein>
    <submittedName>
        <fullName evidence="3">Uncharacterized protein</fullName>
    </submittedName>
</protein>
<dbReference type="GO" id="GO:0020037">
    <property type="term" value="F:heme binding"/>
    <property type="evidence" value="ECO:0007669"/>
    <property type="project" value="InterPro"/>
</dbReference>